<dbReference type="EMBL" id="QRBI01000112">
    <property type="protein sequence ID" value="RMC10068.1"/>
    <property type="molecule type" value="Genomic_DNA"/>
</dbReference>
<accession>A0A3M0KA53</accession>
<proteinExistence type="predicted"/>
<protein>
    <submittedName>
        <fullName evidence="1">Uncharacterized protein</fullName>
    </submittedName>
</protein>
<comment type="caution">
    <text evidence="1">The sequence shown here is derived from an EMBL/GenBank/DDBJ whole genome shotgun (WGS) entry which is preliminary data.</text>
</comment>
<dbReference type="Proteomes" id="UP000269221">
    <property type="component" value="Unassembled WGS sequence"/>
</dbReference>
<dbReference type="AlphaFoldDB" id="A0A3M0KA53"/>
<reference evidence="1 2" key="1">
    <citation type="submission" date="2018-07" db="EMBL/GenBank/DDBJ databases">
        <title>A high quality draft genome assembly of the barn swallow (H. rustica rustica).</title>
        <authorList>
            <person name="Formenti G."/>
            <person name="Chiara M."/>
            <person name="Poveda L."/>
            <person name="Francoijs K.-J."/>
            <person name="Bonisoli-Alquati A."/>
            <person name="Canova L."/>
            <person name="Gianfranceschi L."/>
            <person name="Horner D.S."/>
            <person name="Saino N."/>
        </authorList>
    </citation>
    <scope>NUCLEOTIDE SEQUENCE [LARGE SCALE GENOMIC DNA]</scope>
    <source>
        <strain evidence="1">Chelidonia</strain>
        <tissue evidence="1">Blood</tissue>
    </source>
</reference>
<evidence type="ECO:0000313" key="1">
    <source>
        <dbReference type="EMBL" id="RMC10068.1"/>
    </source>
</evidence>
<name>A0A3M0KA53_HIRRU</name>
<organism evidence="1 2">
    <name type="scientific">Hirundo rustica rustica</name>
    <dbReference type="NCBI Taxonomy" id="333673"/>
    <lineage>
        <taxon>Eukaryota</taxon>
        <taxon>Metazoa</taxon>
        <taxon>Chordata</taxon>
        <taxon>Craniata</taxon>
        <taxon>Vertebrata</taxon>
        <taxon>Euteleostomi</taxon>
        <taxon>Archelosauria</taxon>
        <taxon>Archosauria</taxon>
        <taxon>Dinosauria</taxon>
        <taxon>Saurischia</taxon>
        <taxon>Theropoda</taxon>
        <taxon>Coelurosauria</taxon>
        <taxon>Aves</taxon>
        <taxon>Neognathae</taxon>
        <taxon>Neoaves</taxon>
        <taxon>Telluraves</taxon>
        <taxon>Australaves</taxon>
        <taxon>Passeriformes</taxon>
        <taxon>Sylvioidea</taxon>
        <taxon>Hirundinidae</taxon>
        <taxon>Hirundo</taxon>
    </lineage>
</organism>
<sequence>MLEQPVPEGLYSIEETHDGAINEELQPVEGCLLWEGLHAEAGSVRSEGAAETTSDELISALIPCPLMPLRTEGRAFGSEDDPKKMGLEITESQNILGWKGPTRIIKSNSKVNGPYRDQTHNLGVIDML</sequence>
<evidence type="ECO:0000313" key="2">
    <source>
        <dbReference type="Proteomes" id="UP000269221"/>
    </source>
</evidence>
<keyword evidence="2" id="KW-1185">Reference proteome</keyword>
<gene>
    <name evidence="1" type="ORF">DUI87_12866</name>
</gene>